<gene>
    <name evidence="1" type="ORF">JN11_03729</name>
</gene>
<comment type="caution">
    <text evidence="1">The sequence shown here is derived from an EMBL/GenBank/DDBJ whole genome shotgun (WGS) entry which is preliminary data.</text>
</comment>
<dbReference type="EMBL" id="VLLI01000011">
    <property type="protein sequence ID" value="TWI97268.1"/>
    <property type="molecule type" value="Genomic_DNA"/>
</dbReference>
<accession>A0A562TVG6</accession>
<keyword evidence="2" id="KW-1185">Reference proteome</keyword>
<reference evidence="1 2" key="1">
    <citation type="submission" date="2019-07" db="EMBL/GenBank/DDBJ databases">
        <title>Genomic Encyclopedia of Archaeal and Bacterial Type Strains, Phase II (KMG-II): from individual species to whole genera.</title>
        <authorList>
            <person name="Goeker M."/>
        </authorList>
    </citation>
    <scope>NUCLEOTIDE SEQUENCE [LARGE SCALE GENOMIC DNA]</scope>
    <source>
        <strain evidence="1 2">ATCC BAA-1854</strain>
    </source>
</reference>
<protein>
    <recommendedName>
        <fullName evidence="3">Lipocalin-like protein</fullName>
    </recommendedName>
</protein>
<sequence>MVANEKTADRVIGKWRMYETVDFQNNDDSAAVKCNVCPEVEFSKNYTGFIKSADAGLFYFKWKIDNDALVIHQNKNGQTNDIMNDGNYKLTLFDNIPIKEMSLTDTVRNIKYILSK</sequence>
<dbReference type="Proteomes" id="UP000317010">
    <property type="component" value="Unassembled WGS sequence"/>
</dbReference>
<evidence type="ECO:0000313" key="2">
    <source>
        <dbReference type="Proteomes" id="UP000317010"/>
    </source>
</evidence>
<proteinExistence type="predicted"/>
<evidence type="ECO:0000313" key="1">
    <source>
        <dbReference type="EMBL" id="TWI97268.1"/>
    </source>
</evidence>
<name>A0A562TVG6_9SPHI</name>
<dbReference type="AlphaFoldDB" id="A0A562TVG6"/>
<evidence type="ECO:0008006" key="3">
    <source>
        <dbReference type="Google" id="ProtNLM"/>
    </source>
</evidence>
<organism evidence="1 2">
    <name type="scientific">Mucilaginibacter frigoritolerans</name>
    <dbReference type="NCBI Taxonomy" id="652788"/>
    <lineage>
        <taxon>Bacteria</taxon>
        <taxon>Pseudomonadati</taxon>
        <taxon>Bacteroidota</taxon>
        <taxon>Sphingobacteriia</taxon>
        <taxon>Sphingobacteriales</taxon>
        <taxon>Sphingobacteriaceae</taxon>
        <taxon>Mucilaginibacter</taxon>
    </lineage>
</organism>